<dbReference type="SMART" id="SM00714">
    <property type="entry name" value="LITAF"/>
    <property type="match status" value="1"/>
</dbReference>
<keyword evidence="5" id="KW-0479">Metal-binding</keyword>
<evidence type="ECO:0000256" key="2">
    <source>
        <dbReference type="ARBA" id="ARBA00004481"/>
    </source>
</evidence>
<evidence type="ECO:0000256" key="4">
    <source>
        <dbReference type="ARBA" id="ARBA00005975"/>
    </source>
</evidence>
<keyword evidence="9" id="KW-1133">Transmembrane helix</keyword>
<keyword evidence="9" id="KW-0812">Transmembrane</keyword>
<evidence type="ECO:0000256" key="6">
    <source>
        <dbReference type="ARBA" id="ARBA00022833"/>
    </source>
</evidence>
<evidence type="ECO:0000313" key="15">
    <source>
        <dbReference type="EMBL" id="CAF3658041.1"/>
    </source>
</evidence>
<dbReference type="OrthoDB" id="4713066at2759"/>
<comment type="subcellular location">
    <subcellularLocation>
        <location evidence="2">Endosome membrane</location>
        <topology evidence="2">Peripheral membrane protein</topology>
    </subcellularLocation>
    <subcellularLocation>
        <location evidence="1">Late endosome membrane</location>
    </subcellularLocation>
    <subcellularLocation>
        <location evidence="3">Lysosome membrane</location>
        <topology evidence="3">Peripheral membrane protein</topology>
        <orientation evidence="3">Cytoplasmic side</orientation>
    </subcellularLocation>
</comment>
<dbReference type="GO" id="GO:0008270">
    <property type="term" value="F:zinc ion binding"/>
    <property type="evidence" value="ECO:0007669"/>
    <property type="project" value="TreeGrafter"/>
</dbReference>
<dbReference type="Proteomes" id="UP000663881">
    <property type="component" value="Unassembled WGS sequence"/>
</dbReference>
<evidence type="ECO:0000313" key="16">
    <source>
        <dbReference type="EMBL" id="CAF3804468.1"/>
    </source>
</evidence>
<protein>
    <recommendedName>
        <fullName evidence="10">LITAF domain-containing protein</fullName>
    </recommendedName>
</protein>
<evidence type="ECO:0000256" key="1">
    <source>
        <dbReference type="ARBA" id="ARBA00004414"/>
    </source>
</evidence>
<dbReference type="Proteomes" id="UP000663844">
    <property type="component" value="Unassembled WGS sequence"/>
</dbReference>
<dbReference type="PROSITE" id="PS51837">
    <property type="entry name" value="LITAF"/>
    <property type="match status" value="1"/>
</dbReference>
<dbReference type="Proteomes" id="UP000663845">
    <property type="component" value="Unassembled WGS sequence"/>
</dbReference>
<dbReference type="EMBL" id="CAJNOG010000340">
    <property type="protein sequence ID" value="CAF1184711.1"/>
    <property type="molecule type" value="Genomic_DNA"/>
</dbReference>
<reference evidence="13" key="1">
    <citation type="submission" date="2021-02" db="EMBL/GenBank/DDBJ databases">
        <authorList>
            <person name="Nowell W R."/>
        </authorList>
    </citation>
    <scope>NUCLEOTIDE SEQUENCE</scope>
</reference>
<dbReference type="Proteomes" id="UP000663868">
    <property type="component" value="Unassembled WGS sequence"/>
</dbReference>
<evidence type="ECO:0000256" key="5">
    <source>
        <dbReference type="ARBA" id="ARBA00022723"/>
    </source>
</evidence>
<dbReference type="EMBL" id="CAJOBB010000349">
    <property type="protein sequence ID" value="CAF3658041.1"/>
    <property type="molecule type" value="Genomic_DNA"/>
</dbReference>
<keyword evidence="7 9" id="KW-0472">Membrane</keyword>
<evidence type="ECO:0000313" key="14">
    <source>
        <dbReference type="EMBL" id="CAF3487683.1"/>
    </source>
</evidence>
<gene>
    <name evidence="11" type="ORF">IZO911_LOCUS20717</name>
    <name evidence="13" type="ORF">JYZ213_LOCUS25986</name>
    <name evidence="15" type="ORF">KXQ929_LOCUS8148</name>
    <name evidence="16" type="ORF">OKA104_LOCUS18685</name>
    <name evidence="14" type="ORF">OXD698_LOCUS528</name>
    <name evidence="12" type="ORF">VCS650_LOCUS20793</name>
</gene>
<dbReference type="GO" id="GO:0031902">
    <property type="term" value="C:late endosome membrane"/>
    <property type="evidence" value="ECO:0007669"/>
    <property type="project" value="UniProtKB-SubCell"/>
</dbReference>
<dbReference type="Proteomes" id="UP000663891">
    <property type="component" value="Unassembled WGS sequence"/>
</dbReference>
<feature type="region of interest" description="Disordered" evidence="8">
    <location>
        <begin position="1"/>
        <end position="28"/>
    </location>
</feature>
<evidence type="ECO:0000313" key="13">
    <source>
        <dbReference type="EMBL" id="CAF1184711.1"/>
    </source>
</evidence>
<comment type="caution">
    <text evidence="13">The sequence shown here is derived from an EMBL/GenBank/DDBJ whole genome shotgun (WGS) entry which is preliminary data.</text>
</comment>
<evidence type="ECO:0000313" key="17">
    <source>
        <dbReference type="Proteomes" id="UP000663845"/>
    </source>
</evidence>
<dbReference type="PANTHER" id="PTHR23292:SF6">
    <property type="entry name" value="FI16602P1-RELATED"/>
    <property type="match status" value="1"/>
</dbReference>
<feature type="transmembrane region" description="Helical" evidence="9">
    <location>
        <begin position="71"/>
        <end position="94"/>
    </location>
</feature>
<evidence type="ECO:0000256" key="3">
    <source>
        <dbReference type="ARBA" id="ARBA00004630"/>
    </source>
</evidence>
<evidence type="ECO:0000256" key="9">
    <source>
        <dbReference type="SAM" id="Phobius"/>
    </source>
</evidence>
<dbReference type="EMBL" id="CAJOAY010001170">
    <property type="protein sequence ID" value="CAF3804468.1"/>
    <property type="molecule type" value="Genomic_DNA"/>
</dbReference>
<evidence type="ECO:0000313" key="12">
    <source>
        <dbReference type="EMBL" id="CAF1113705.1"/>
    </source>
</evidence>
<evidence type="ECO:0000313" key="11">
    <source>
        <dbReference type="EMBL" id="CAF1058081.1"/>
    </source>
</evidence>
<dbReference type="Pfam" id="PF10601">
    <property type="entry name" value="zf-LITAF-like"/>
    <property type="match status" value="1"/>
</dbReference>
<evidence type="ECO:0000256" key="8">
    <source>
        <dbReference type="SAM" id="MobiDB-lite"/>
    </source>
</evidence>
<dbReference type="EMBL" id="CAJNON010000218">
    <property type="protein sequence ID" value="CAF1113705.1"/>
    <property type="molecule type" value="Genomic_DNA"/>
</dbReference>
<name>A0A814V8A9_9BILA</name>
<evidence type="ECO:0000259" key="10">
    <source>
        <dbReference type="PROSITE" id="PS51837"/>
    </source>
</evidence>
<keyword evidence="6" id="KW-0862">Zinc</keyword>
<dbReference type="EMBL" id="CAJOAZ010000013">
    <property type="protein sequence ID" value="CAF3487683.1"/>
    <property type="molecule type" value="Genomic_DNA"/>
</dbReference>
<dbReference type="PANTHER" id="PTHR23292">
    <property type="entry name" value="LIPOPOLYSACCHARIDE-INDUCED TUMOR NECROSIS FACTOR-ALPHA FACTOR"/>
    <property type="match status" value="1"/>
</dbReference>
<accession>A0A814V8A9</accession>
<comment type="similarity">
    <text evidence="4">Belongs to the CDIP1/LITAF family.</text>
</comment>
<dbReference type="InterPro" id="IPR037519">
    <property type="entry name" value="LITAF_fam"/>
</dbReference>
<feature type="domain" description="LITAF" evidence="10">
    <location>
        <begin position="32"/>
        <end position="116"/>
    </location>
</feature>
<dbReference type="EMBL" id="CAJNOE010000217">
    <property type="protein sequence ID" value="CAF1058081.1"/>
    <property type="molecule type" value="Genomic_DNA"/>
</dbReference>
<dbReference type="GO" id="GO:0005765">
    <property type="term" value="C:lysosomal membrane"/>
    <property type="evidence" value="ECO:0007669"/>
    <property type="project" value="UniProtKB-SubCell"/>
</dbReference>
<organism evidence="13 17">
    <name type="scientific">Adineta steineri</name>
    <dbReference type="NCBI Taxonomy" id="433720"/>
    <lineage>
        <taxon>Eukaryota</taxon>
        <taxon>Metazoa</taxon>
        <taxon>Spiralia</taxon>
        <taxon>Gnathifera</taxon>
        <taxon>Rotifera</taxon>
        <taxon>Eurotatoria</taxon>
        <taxon>Bdelloidea</taxon>
        <taxon>Adinetida</taxon>
        <taxon>Adinetidae</taxon>
        <taxon>Adineta</taxon>
    </lineage>
</organism>
<evidence type="ECO:0000256" key="7">
    <source>
        <dbReference type="ARBA" id="ARBA00023136"/>
    </source>
</evidence>
<dbReference type="InterPro" id="IPR006629">
    <property type="entry name" value="LITAF"/>
</dbReference>
<dbReference type="AlphaFoldDB" id="A0A814V8A9"/>
<proteinExistence type="inferred from homology"/>
<dbReference type="Proteomes" id="UP000663860">
    <property type="component" value="Unassembled WGS sequence"/>
</dbReference>
<sequence length="117" mass="12983">MSRPYPIEPNASNFDYDPGKESNPQELTPLGTSNYIQTQIEIYGDELIQCTCPYCKRLIITRVEKKTGFTVWLACGTIALLGGCFGCCLIPFCIKSLKDKTHYCSSCGALLCQSKLL</sequence>